<dbReference type="EMBL" id="ML120420">
    <property type="protein sequence ID" value="RPA95881.1"/>
    <property type="molecule type" value="Genomic_DNA"/>
</dbReference>
<feature type="region of interest" description="Disordered" evidence="1">
    <location>
        <begin position="148"/>
        <end position="170"/>
    </location>
</feature>
<accession>A0A3N4JGR4</accession>
<dbReference type="Proteomes" id="UP000276215">
    <property type="component" value="Unassembled WGS sequence"/>
</dbReference>
<name>A0A3N4JGR4_9PEZI</name>
<feature type="region of interest" description="Disordered" evidence="1">
    <location>
        <begin position="247"/>
        <end position="297"/>
    </location>
</feature>
<feature type="compositionally biased region" description="Polar residues" evidence="1">
    <location>
        <begin position="261"/>
        <end position="274"/>
    </location>
</feature>
<organism evidence="2 3">
    <name type="scientific">Choiromyces venosus 120613-1</name>
    <dbReference type="NCBI Taxonomy" id="1336337"/>
    <lineage>
        <taxon>Eukaryota</taxon>
        <taxon>Fungi</taxon>
        <taxon>Dikarya</taxon>
        <taxon>Ascomycota</taxon>
        <taxon>Pezizomycotina</taxon>
        <taxon>Pezizomycetes</taxon>
        <taxon>Pezizales</taxon>
        <taxon>Tuberaceae</taxon>
        <taxon>Choiromyces</taxon>
    </lineage>
</organism>
<evidence type="ECO:0000256" key="1">
    <source>
        <dbReference type="SAM" id="MobiDB-lite"/>
    </source>
</evidence>
<protein>
    <submittedName>
        <fullName evidence="2">Uncharacterized protein</fullName>
    </submittedName>
</protein>
<proteinExistence type="predicted"/>
<reference evidence="2 3" key="1">
    <citation type="journal article" date="2018" name="Nat. Ecol. Evol.">
        <title>Pezizomycetes genomes reveal the molecular basis of ectomycorrhizal truffle lifestyle.</title>
        <authorList>
            <person name="Murat C."/>
            <person name="Payen T."/>
            <person name="Noel B."/>
            <person name="Kuo A."/>
            <person name="Morin E."/>
            <person name="Chen J."/>
            <person name="Kohler A."/>
            <person name="Krizsan K."/>
            <person name="Balestrini R."/>
            <person name="Da Silva C."/>
            <person name="Montanini B."/>
            <person name="Hainaut M."/>
            <person name="Levati E."/>
            <person name="Barry K.W."/>
            <person name="Belfiori B."/>
            <person name="Cichocki N."/>
            <person name="Clum A."/>
            <person name="Dockter R.B."/>
            <person name="Fauchery L."/>
            <person name="Guy J."/>
            <person name="Iotti M."/>
            <person name="Le Tacon F."/>
            <person name="Lindquist E.A."/>
            <person name="Lipzen A."/>
            <person name="Malagnac F."/>
            <person name="Mello A."/>
            <person name="Molinier V."/>
            <person name="Miyauchi S."/>
            <person name="Poulain J."/>
            <person name="Riccioni C."/>
            <person name="Rubini A."/>
            <person name="Sitrit Y."/>
            <person name="Splivallo R."/>
            <person name="Traeger S."/>
            <person name="Wang M."/>
            <person name="Zifcakova L."/>
            <person name="Wipf D."/>
            <person name="Zambonelli A."/>
            <person name="Paolocci F."/>
            <person name="Nowrousian M."/>
            <person name="Ottonello S."/>
            <person name="Baldrian P."/>
            <person name="Spatafora J.W."/>
            <person name="Henrissat B."/>
            <person name="Nagy L.G."/>
            <person name="Aury J.M."/>
            <person name="Wincker P."/>
            <person name="Grigoriev I.V."/>
            <person name="Bonfante P."/>
            <person name="Martin F.M."/>
        </authorList>
    </citation>
    <scope>NUCLEOTIDE SEQUENCE [LARGE SCALE GENOMIC DNA]</scope>
    <source>
        <strain evidence="2 3">120613-1</strain>
    </source>
</reference>
<sequence length="297" mass="33298">MAGPFRGTVKKARVPKNITKIGMTPEQYYELKVYIKTIVVPGTPPFDFRPLATHEQKVAYHQWVANALKTIGPRFFPGGAGTLVWPRDQDKIYSTISGVVHVLRPGCRKNYAWQQAQFDEFSEDGFYEDEFTDDEFYEYEFTDDEFTDSEFSEDDHPDGGPAGGANVGKGVKMSGNSAVVADKKFAQYGVKDEKKTQLTSRGIRPEPMLQGNLAGSYLLLPQMSGNPAVVADRRFAQYGIKDEIKSEMTFRGIKPEPTPQGKLSSAKRSAPETSSENHESSKQIKKERSWDVKSEIF</sequence>
<feature type="compositionally biased region" description="Basic and acidic residues" evidence="1">
    <location>
        <begin position="275"/>
        <end position="297"/>
    </location>
</feature>
<evidence type="ECO:0000313" key="2">
    <source>
        <dbReference type="EMBL" id="RPA95881.1"/>
    </source>
</evidence>
<keyword evidence="3" id="KW-1185">Reference proteome</keyword>
<dbReference type="AlphaFoldDB" id="A0A3N4JGR4"/>
<gene>
    <name evidence="2" type="ORF">L873DRAFT_1812217</name>
</gene>
<evidence type="ECO:0000313" key="3">
    <source>
        <dbReference type="Proteomes" id="UP000276215"/>
    </source>
</evidence>